<evidence type="ECO:0000256" key="8">
    <source>
        <dbReference type="ARBA" id="ARBA00022777"/>
    </source>
</evidence>
<feature type="binding site" evidence="17">
    <location>
        <position position="24"/>
    </location>
    <ligand>
        <name>ATP</name>
        <dbReference type="ChEBI" id="CHEBI:30616"/>
    </ligand>
</feature>
<keyword evidence="11" id="KW-0443">Lipid metabolism</keyword>
<evidence type="ECO:0000256" key="7">
    <source>
        <dbReference type="ARBA" id="ARBA00022741"/>
    </source>
</evidence>
<dbReference type="Proteomes" id="UP000007435">
    <property type="component" value="Chromosome"/>
</dbReference>
<dbReference type="KEGG" id="lby:Lbys_3049"/>
<feature type="binding site" evidence="17">
    <location>
        <begin position="90"/>
        <end position="91"/>
    </location>
    <ligand>
        <name>ATP</name>
        <dbReference type="ChEBI" id="CHEBI:30616"/>
    </ligand>
</feature>
<dbReference type="eggNOG" id="COG0818">
    <property type="taxonomic scope" value="Bacteria"/>
</dbReference>
<evidence type="ECO:0000256" key="15">
    <source>
        <dbReference type="PIRSR" id="PIRSR600829-1"/>
    </source>
</evidence>
<dbReference type="EMBL" id="CP002305">
    <property type="protein sequence ID" value="ADQ18711.1"/>
    <property type="molecule type" value="Genomic_DNA"/>
</dbReference>
<name>E4RU03_LEAB4</name>
<feature type="binding site" evidence="18">
    <location>
        <position position="24"/>
    </location>
    <ligand>
        <name>a divalent metal cation</name>
        <dbReference type="ChEBI" id="CHEBI:60240"/>
    </ligand>
</feature>
<keyword evidence="21" id="KW-1185">Reference proteome</keyword>
<evidence type="ECO:0000256" key="16">
    <source>
        <dbReference type="PIRSR" id="PIRSR600829-2"/>
    </source>
</evidence>
<dbReference type="RefSeq" id="WP_013409743.1">
    <property type="nucleotide sequence ID" value="NC_014655.1"/>
</dbReference>
<feature type="transmembrane region" description="Helical" evidence="19">
    <location>
        <begin position="29"/>
        <end position="46"/>
    </location>
</feature>
<dbReference type="CDD" id="cd14265">
    <property type="entry name" value="UDPK_IM_like"/>
    <property type="match status" value="1"/>
</dbReference>
<evidence type="ECO:0000256" key="6">
    <source>
        <dbReference type="ARBA" id="ARBA00022692"/>
    </source>
</evidence>
<keyword evidence="14" id="KW-1208">Phospholipid metabolism</keyword>
<dbReference type="GO" id="GO:0005524">
    <property type="term" value="F:ATP binding"/>
    <property type="evidence" value="ECO:0007669"/>
    <property type="project" value="UniProtKB-KW"/>
</dbReference>
<evidence type="ECO:0000256" key="5">
    <source>
        <dbReference type="ARBA" id="ARBA00022679"/>
    </source>
</evidence>
<evidence type="ECO:0000256" key="1">
    <source>
        <dbReference type="ARBA" id="ARBA00004651"/>
    </source>
</evidence>
<dbReference type="GO" id="GO:0016301">
    <property type="term" value="F:kinase activity"/>
    <property type="evidence" value="ECO:0007669"/>
    <property type="project" value="UniProtKB-KW"/>
</dbReference>
<dbReference type="InterPro" id="IPR036945">
    <property type="entry name" value="DAGK_sf"/>
</dbReference>
<dbReference type="GO" id="GO:0046872">
    <property type="term" value="F:metal ion binding"/>
    <property type="evidence" value="ECO:0007669"/>
    <property type="project" value="UniProtKB-KW"/>
</dbReference>
<protein>
    <submittedName>
        <fullName evidence="20">Diacylglycerol kinase</fullName>
    </submittedName>
</protein>
<proteinExistence type="inferred from homology"/>
<evidence type="ECO:0000256" key="14">
    <source>
        <dbReference type="ARBA" id="ARBA00023264"/>
    </source>
</evidence>
<dbReference type="HOGENOM" id="CLU_112343_2_2_10"/>
<dbReference type="Gene3D" id="1.10.287.3610">
    <property type="match status" value="1"/>
</dbReference>
<dbReference type="GO" id="GO:0005886">
    <property type="term" value="C:plasma membrane"/>
    <property type="evidence" value="ECO:0007669"/>
    <property type="project" value="UniProtKB-SubCell"/>
</dbReference>
<evidence type="ECO:0000256" key="2">
    <source>
        <dbReference type="ARBA" id="ARBA00005967"/>
    </source>
</evidence>
<keyword evidence="12 19" id="KW-0472">Membrane</keyword>
<keyword evidence="7 17" id="KW-0547">Nucleotide-binding</keyword>
<keyword evidence="18" id="KW-0460">Magnesium</keyword>
<evidence type="ECO:0000256" key="10">
    <source>
        <dbReference type="ARBA" id="ARBA00022989"/>
    </source>
</evidence>
<evidence type="ECO:0000256" key="4">
    <source>
        <dbReference type="ARBA" id="ARBA00022516"/>
    </source>
</evidence>
<reference evidence="20 21" key="2">
    <citation type="journal article" date="2011" name="Stand. Genomic Sci.">
        <title>Complete genome sequence of Leadbetterella byssophila type strain (4M15).</title>
        <authorList>
            <person name="Abt B."/>
            <person name="Teshima H."/>
            <person name="Lucas S."/>
            <person name="Lapidus A."/>
            <person name="Del Rio T.G."/>
            <person name="Nolan M."/>
            <person name="Tice H."/>
            <person name="Cheng J.F."/>
            <person name="Pitluck S."/>
            <person name="Liolios K."/>
            <person name="Pagani I."/>
            <person name="Ivanova N."/>
            <person name="Mavromatis K."/>
            <person name="Pati A."/>
            <person name="Tapia R."/>
            <person name="Han C."/>
            <person name="Goodwin L."/>
            <person name="Chen A."/>
            <person name="Palaniappan K."/>
            <person name="Land M."/>
            <person name="Hauser L."/>
            <person name="Chang Y.J."/>
            <person name="Jeffries C.D."/>
            <person name="Rohde M."/>
            <person name="Goker M."/>
            <person name="Tindall B.J."/>
            <person name="Detter J.C."/>
            <person name="Woyke T."/>
            <person name="Bristow J."/>
            <person name="Eisen J.A."/>
            <person name="Markowitz V."/>
            <person name="Hugenholtz P."/>
            <person name="Klenk H.P."/>
            <person name="Kyrpides N.C."/>
        </authorList>
    </citation>
    <scope>NUCLEOTIDE SEQUENCE [LARGE SCALE GENOMIC DNA]</scope>
    <source>
        <strain evidence="21">DSM 17132 / JCM 16389 / KACC 11308 / NBRC 106382 / 4M15</strain>
    </source>
</reference>
<dbReference type="OrthoDB" id="1493837at2"/>
<feature type="transmembrane region" description="Helical" evidence="19">
    <location>
        <begin position="52"/>
        <end position="71"/>
    </location>
</feature>
<sequence>MDFKRMFRSFRFAGKGLYQLALQENNAKFHLLATVLVLMGGGYFHLNTVEWCLVTFAIVLVWAAEAINTALEVLCDRISTQKDPMIGKVKDLAAGGVLVCAMGAFAVGVFIFGPRILAFFQG</sequence>
<reference key="1">
    <citation type="submission" date="2010-11" db="EMBL/GenBank/DDBJ databases">
        <title>The complete genome of Leadbetterella byssophila DSM 17132.</title>
        <authorList>
            <consortium name="US DOE Joint Genome Institute (JGI-PGF)"/>
            <person name="Lucas S."/>
            <person name="Copeland A."/>
            <person name="Lapidus A."/>
            <person name="Glavina del Rio T."/>
            <person name="Dalin E."/>
            <person name="Tice H."/>
            <person name="Bruce D."/>
            <person name="Goodwin L."/>
            <person name="Pitluck S."/>
            <person name="Kyrpides N."/>
            <person name="Mavromatis K."/>
            <person name="Ivanova N."/>
            <person name="Teshima H."/>
            <person name="Brettin T."/>
            <person name="Detter J.C."/>
            <person name="Han C."/>
            <person name="Tapia R."/>
            <person name="Land M."/>
            <person name="Hauser L."/>
            <person name="Markowitz V."/>
            <person name="Cheng J.-F."/>
            <person name="Hugenholtz P."/>
            <person name="Woyke T."/>
            <person name="Wu D."/>
            <person name="Tindall B."/>
            <person name="Pomrenke H.G."/>
            <person name="Brambilla E."/>
            <person name="Klenk H.-P."/>
            <person name="Eisen J.A."/>
        </authorList>
    </citation>
    <scope>NUCLEOTIDE SEQUENCE [LARGE SCALE GENOMIC DNA]</scope>
    <source>
        <strain>DSM 17132</strain>
    </source>
</reference>
<keyword evidence="5" id="KW-0808">Transferase</keyword>
<keyword evidence="9 17" id="KW-0067">ATP-binding</keyword>
<gene>
    <name evidence="20" type="ordered locus">Lbys_3049</name>
</gene>
<feature type="binding site" evidence="16">
    <location>
        <position position="65"/>
    </location>
    <ligand>
        <name>substrate</name>
    </ligand>
</feature>
<evidence type="ECO:0000313" key="20">
    <source>
        <dbReference type="EMBL" id="ADQ18711.1"/>
    </source>
</evidence>
<evidence type="ECO:0000256" key="12">
    <source>
        <dbReference type="ARBA" id="ARBA00023136"/>
    </source>
</evidence>
<feature type="binding site" evidence="18">
    <location>
        <position position="72"/>
    </location>
    <ligand>
        <name>a divalent metal cation</name>
        <dbReference type="ChEBI" id="CHEBI:60240"/>
    </ligand>
</feature>
<evidence type="ECO:0000256" key="13">
    <source>
        <dbReference type="ARBA" id="ARBA00023209"/>
    </source>
</evidence>
<keyword evidence="6 19" id="KW-0812">Transmembrane</keyword>
<feature type="binding site" evidence="16">
    <location>
        <position position="5"/>
    </location>
    <ligand>
        <name>substrate</name>
    </ligand>
</feature>
<evidence type="ECO:0000256" key="3">
    <source>
        <dbReference type="ARBA" id="ARBA00022475"/>
    </source>
</evidence>
<dbReference type="InterPro" id="IPR000829">
    <property type="entry name" value="DAGK"/>
</dbReference>
<keyword evidence="4" id="KW-0444">Lipid biosynthesis</keyword>
<evidence type="ECO:0000313" key="21">
    <source>
        <dbReference type="Proteomes" id="UP000007435"/>
    </source>
</evidence>
<dbReference type="AlphaFoldDB" id="E4RU03"/>
<keyword evidence="3" id="KW-1003">Cell membrane</keyword>
<evidence type="ECO:0000256" key="17">
    <source>
        <dbReference type="PIRSR" id="PIRSR600829-3"/>
    </source>
</evidence>
<dbReference type="InterPro" id="IPR033717">
    <property type="entry name" value="UDPK"/>
</dbReference>
<accession>E4RU03</accession>
<comment type="cofactor">
    <cofactor evidence="18">
        <name>Mg(2+)</name>
        <dbReference type="ChEBI" id="CHEBI:18420"/>
    </cofactor>
    <text evidence="18">Mn(2+), Zn(2+), Cd(2+) and Co(2+) support activity to lesser extents.</text>
</comment>
<dbReference type="Pfam" id="PF01219">
    <property type="entry name" value="DAGK_prokar"/>
    <property type="match status" value="1"/>
</dbReference>
<evidence type="ECO:0000256" key="19">
    <source>
        <dbReference type="SAM" id="Phobius"/>
    </source>
</evidence>
<dbReference type="STRING" id="649349.Lbys_3049"/>
<keyword evidence="10 19" id="KW-1133">Transmembrane helix</keyword>
<evidence type="ECO:0000256" key="9">
    <source>
        <dbReference type="ARBA" id="ARBA00022840"/>
    </source>
</evidence>
<dbReference type="GO" id="GO:0008654">
    <property type="term" value="P:phospholipid biosynthetic process"/>
    <property type="evidence" value="ECO:0007669"/>
    <property type="project" value="UniProtKB-KW"/>
</dbReference>
<feature type="binding site" evidence="17">
    <location>
        <position position="5"/>
    </location>
    <ligand>
        <name>ATP</name>
        <dbReference type="ChEBI" id="CHEBI:30616"/>
    </ligand>
</feature>
<feature type="binding site" evidence="17">
    <location>
        <position position="72"/>
    </location>
    <ligand>
        <name>ATP</name>
        <dbReference type="ChEBI" id="CHEBI:30616"/>
    </ligand>
</feature>
<feature type="transmembrane region" description="Helical" evidence="19">
    <location>
        <begin position="92"/>
        <end position="112"/>
    </location>
</feature>
<comment type="subcellular location">
    <subcellularLocation>
        <location evidence="1">Cell membrane</location>
        <topology evidence="1">Multi-pass membrane protein</topology>
    </subcellularLocation>
</comment>
<keyword evidence="13" id="KW-0594">Phospholipid biosynthesis</keyword>
<comment type="similarity">
    <text evidence="2">Belongs to the bacterial diacylglycerol kinase family.</text>
</comment>
<organism evidence="20 21">
    <name type="scientific">Leadbetterella byssophila (strain DSM 17132 / JCM 16389 / KACC 11308 / NBRC 106382 / 4M15)</name>
    <dbReference type="NCBI Taxonomy" id="649349"/>
    <lineage>
        <taxon>Bacteria</taxon>
        <taxon>Pseudomonadati</taxon>
        <taxon>Bacteroidota</taxon>
        <taxon>Cytophagia</taxon>
        <taxon>Cytophagales</taxon>
        <taxon>Leadbetterellaceae</taxon>
        <taxon>Leadbetterella</taxon>
    </lineage>
</organism>
<keyword evidence="18" id="KW-0479">Metal-binding</keyword>
<dbReference type="PANTHER" id="PTHR34299:SF1">
    <property type="entry name" value="DIACYLGLYCEROL KINASE"/>
    <property type="match status" value="1"/>
</dbReference>
<evidence type="ECO:0000256" key="18">
    <source>
        <dbReference type="PIRSR" id="PIRSR600829-4"/>
    </source>
</evidence>
<keyword evidence="8 20" id="KW-0418">Kinase</keyword>
<dbReference type="PANTHER" id="PTHR34299">
    <property type="entry name" value="DIACYLGLYCEROL KINASE"/>
    <property type="match status" value="1"/>
</dbReference>
<evidence type="ECO:0000256" key="11">
    <source>
        <dbReference type="ARBA" id="ARBA00023098"/>
    </source>
</evidence>
<feature type="active site" description="Proton acceptor" evidence="15">
    <location>
        <position position="65"/>
    </location>
</feature>